<dbReference type="PANTHER" id="PTHR43596">
    <property type="entry name" value="ADP,ATP CARRIER PROTEIN"/>
    <property type="match status" value="1"/>
</dbReference>
<dbReference type="InterPro" id="IPR036259">
    <property type="entry name" value="MFS_trans_sf"/>
</dbReference>
<sequence>MLDVGAWLEQLVLSDLPSSRRRSYLYFSLALGVSLGTSQFVGPVKTAVFLDVVGTAYEPLAKSLVLVVLFPVIVLYSALVTWLRSARLLVACVCGFYTAVFSAVTLVLVLEGGRPGPWLAWVLYYAFETKTVIMMPMIWSVVADVSTAELSRKAYPFIFFVIQVGGIVGSLFAIKVSSLGGEIGLLLIQTVTFLVVVALTWLALGLAERGGADAGESDALVERGDREAVLEASGPGAQSGAGAGGQDPKDPTSGWLQRGWECVDGLWLLLTRPYVFMVFWVSYANLMPRTIMDYQNSILAKQAMPERHDQIAFLGRVNLLINTGVALMALLGTRSIVACCGMRCSLLALPVATFFCILFLCVDYGLWPSVWALFICNVVAFGLNSPCKEMLFIRTSRDIKYKAKSWSEMYGNQLMKLFGAQMNVWLNRESESCRPHCFHPSSTMGIIAGWVAVWLVVVLSLGREHTRLEKTKETVS</sequence>
<feature type="region of interest" description="Disordered" evidence="1">
    <location>
        <begin position="232"/>
        <end position="252"/>
    </location>
</feature>
<gene>
    <name evidence="3" type="ORF">ACAT0790_LOCUS69055</name>
</gene>
<feature type="transmembrane region" description="Helical" evidence="2">
    <location>
        <begin position="122"/>
        <end position="142"/>
    </location>
</feature>
<feature type="transmembrane region" description="Helical" evidence="2">
    <location>
        <begin position="444"/>
        <end position="462"/>
    </location>
</feature>
<accession>A0A7S1SE66</accession>
<feature type="transmembrane region" description="Helical" evidence="2">
    <location>
        <begin position="265"/>
        <end position="283"/>
    </location>
</feature>
<evidence type="ECO:0008006" key="4">
    <source>
        <dbReference type="Google" id="ProtNLM"/>
    </source>
</evidence>
<evidence type="ECO:0000313" key="3">
    <source>
        <dbReference type="EMBL" id="CAD9192280.1"/>
    </source>
</evidence>
<feature type="transmembrane region" description="Helical" evidence="2">
    <location>
        <begin position="154"/>
        <end position="174"/>
    </location>
</feature>
<feature type="transmembrane region" description="Helical" evidence="2">
    <location>
        <begin position="88"/>
        <end position="110"/>
    </location>
</feature>
<keyword evidence="2" id="KW-0812">Transmembrane</keyword>
<organism evidence="3">
    <name type="scientific">Alexandrium catenella</name>
    <name type="common">Red tide dinoflagellate</name>
    <name type="synonym">Gonyaulax catenella</name>
    <dbReference type="NCBI Taxonomy" id="2925"/>
    <lineage>
        <taxon>Eukaryota</taxon>
        <taxon>Sar</taxon>
        <taxon>Alveolata</taxon>
        <taxon>Dinophyceae</taxon>
        <taxon>Gonyaulacales</taxon>
        <taxon>Pyrocystaceae</taxon>
        <taxon>Alexandrium</taxon>
    </lineage>
</organism>
<dbReference type="SUPFAM" id="SSF103473">
    <property type="entry name" value="MFS general substrate transporter"/>
    <property type="match status" value="1"/>
</dbReference>
<keyword evidence="2" id="KW-1133">Transmembrane helix</keyword>
<dbReference type="EMBL" id="HBGE01115755">
    <property type="protein sequence ID" value="CAD9192280.1"/>
    <property type="molecule type" value="Transcribed_RNA"/>
</dbReference>
<dbReference type="AlphaFoldDB" id="A0A7S1SE66"/>
<name>A0A7S1SE66_ALECA</name>
<feature type="transmembrane region" description="Helical" evidence="2">
    <location>
        <begin position="24"/>
        <end position="44"/>
    </location>
</feature>
<keyword evidence="2" id="KW-0472">Membrane</keyword>
<feature type="transmembrane region" description="Helical" evidence="2">
    <location>
        <begin position="344"/>
        <end position="367"/>
    </location>
</feature>
<dbReference type="PANTHER" id="PTHR43596:SF1">
    <property type="entry name" value="ADP,ATP CARRIER PROTEIN"/>
    <property type="match status" value="1"/>
</dbReference>
<feature type="transmembrane region" description="Helical" evidence="2">
    <location>
        <begin position="186"/>
        <end position="207"/>
    </location>
</feature>
<feature type="transmembrane region" description="Helical" evidence="2">
    <location>
        <begin position="311"/>
        <end position="332"/>
    </location>
</feature>
<feature type="transmembrane region" description="Helical" evidence="2">
    <location>
        <begin position="64"/>
        <end position="83"/>
    </location>
</feature>
<evidence type="ECO:0000256" key="2">
    <source>
        <dbReference type="SAM" id="Phobius"/>
    </source>
</evidence>
<proteinExistence type="predicted"/>
<evidence type="ECO:0000256" key="1">
    <source>
        <dbReference type="SAM" id="MobiDB-lite"/>
    </source>
</evidence>
<protein>
    <recommendedName>
        <fullName evidence="4">ADP,ATP carrier protein</fullName>
    </recommendedName>
</protein>
<reference evidence="3" key="1">
    <citation type="submission" date="2021-01" db="EMBL/GenBank/DDBJ databases">
        <authorList>
            <person name="Corre E."/>
            <person name="Pelletier E."/>
            <person name="Niang G."/>
            <person name="Scheremetjew M."/>
            <person name="Finn R."/>
            <person name="Kale V."/>
            <person name="Holt S."/>
            <person name="Cochrane G."/>
            <person name="Meng A."/>
            <person name="Brown T."/>
            <person name="Cohen L."/>
        </authorList>
    </citation>
    <scope>NUCLEOTIDE SEQUENCE</scope>
    <source>
        <strain evidence="3">OF101</strain>
    </source>
</reference>